<dbReference type="Gene3D" id="2.40.160.20">
    <property type="match status" value="1"/>
</dbReference>
<dbReference type="AlphaFoldDB" id="I4C2I9"/>
<reference evidence="3" key="1">
    <citation type="submission" date="2012-06" db="EMBL/GenBank/DDBJ databases">
        <title>Complete sequence of chromosome of Desulfomonile tiedjei DSM 6799.</title>
        <authorList>
            <person name="Lucas S."/>
            <person name="Copeland A."/>
            <person name="Lapidus A."/>
            <person name="Glavina del Rio T."/>
            <person name="Dalin E."/>
            <person name="Tice H."/>
            <person name="Bruce D."/>
            <person name="Goodwin L."/>
            <person name="Pitluck S."/>
            <person name="Peters L."/>
            <person name="Ovchinnikova G."/>
            <person name="Zeytun A."/>
            <person name="Lu M."/>
            <person name="Kyrpides N."/>
            <person name="Mavromatis K."/>
            <person name="Ivanova N."/>
            <person name="Brettin T."/>
            <person name="Detter J.C."/>
            <person name="Han C."/>
            <person name="Larimer F."/>
            <person name="Land M."/>
            <person name="Hauser L."/>
            <person name="Markowitz V."/>
            <person name="Cheng J.-F."/>
            <person name="Hugenholtz P."/>
            <person name="Woyke T."/>
            <person name="Wu D."/>
            <person name="Spring S."/>
            <person name="Schroeder M."/>
            <person name="Brambilla E."/>
            <person name="Klenk H.-P."/>
            <person name="Eisen J.A."/>
        </authorList>
    </citation>
    <scope>NUCLEOTIDE SEQUENCE [LARGE SCALE GENOMIC DNA]</scope>
    <source>
        <strain evidence="3">ATCC 49306 / DSM 6799 / DCB-1</strain>
    </source>
</reference>
<dbReference type="EMBL" id="CP003360">
    <property type="protein sequence ID" value="AFM23780.1"/>
    <property type="molecule type" value="Genomic_DNA"/>
</dbReference>
<proteinExistence type="predicted"/>
<dbReference type="Pfam" id="PF09411">
    <property type="entry name" value="PagL"/>
    <property type="match status" value="1"/>
</dbReference>
<dbReference type="InterPro" id="IPR011250">
    <property type="entry name" value="OMP/PagP_B-barrel"/>
</dbReference>
<evidence type="ECO:0000313" key="2">
    <source>
        <dbReference type="EMBL" id="AFM23780.1"/>
    </source>
</evidence>
<dbReference type="HOGENOM" id="CLU_1141149_0_0_7"/>
<organism evidence="2 3">
    <name type="scientific">Desulfomonile tiedjei (strain ATCC 49306 / DSM 6799 / DCB-1)</name>
    <dbReference type="NCBI Taxonomy" id="706587"/>
    <lineage>
        <taxon>Bacteria</taxon>
        <taxon>Pseudomonadati</taxon>
        <taxon>Thermodesulfobacteriota</taxon>
        <taxon>Desulfomonilia</taxon>
        <taxon>Desulfomonilales</taxon>
        <taxon>Desulfomonilaceae</taxon>
        <taxon>Desulfomonile</taxon>
    </lineage>
</organism>
<dbReference type="SUPFAM" id="SSF56925">
    <property type="entry name" value="OMPA-like"/>
    <property type="match status" value="1"/>
</dbReference>
<name>I4C2I9_DESTA</name>
<dbReference type="KEGG" id="dti:Desti_1064"/>
<keyword evidence="3" id="KW-1185">Reference proteome</keyword>
<feature type="chain" id="PRO_5003686916" evidence="1">
    <location>
        <begin position="25"/>
        <end position="243"/>
    </location>
</feature>
<evidence type="ECO:0000256" key="1">
    <source>
        <dbReference type="SAM" id="SignalP"/>
    </source>
</evidence>
<feature type="signal peptide" evidence="1">
    <location>
        <begin position="1"/>
        <end position="24"/>
    </location>
</feature>
<gene>
    <name evidence="2" type="ordered locus">Desti_1064</name>
</gene>
<evidence type="ECO:0000313" key="3">
    <source>
        <dbReference type="Proteomes" id="UP000006055"/>
    </source>
</evidence>
<dbReference type="Proteomes" id="UP000006055">
    <property type="component" value="Chromosome"/>
</dbReference>
<dbReference type="InterPro" id="IPR018550">
    <property type="entry name" value="Lipid-A_deacylase-rel"/>
</dbReference>
<protein>
    <submittedName>
        <fullName evidence="2">Lipid A 3-O-deacylase (PagL)</fullName>
    </submittedName>
</protein>
<accession>I4C2I9</accession>
<sequence>MGFLCRLCIAVLFCTVFFCTSAWCQSEGWGTGLQANLNPGLSLQPHAFGECAQNNPDFLFVPPEMLNDYLVKLAYGRTFGTSTQLDYATFELSKRVSSFPALTYFGPAIGEVQVALMASYVFYYEGNIEKLKKLDFHDGYELAWVPKGRFTFPVWFGLNPYLESGAGLSYVSETYRNSGSRWNWSLLGGFGLEKNVCDSGVFSLGVQWRHLSNGNMWGTGDELHNSNSGTDMVQGMATFIQRF</sequence>
<keyword evidence="1" id="KW-0732">Signal</keyword>